<dbReference type="Proteomes" id="UP000183832">
    <property type="component" value="Unassembled WGS sequence"/>
</dbReference>
<dbReference type="AlphaFoldDB" id="A0A1J1IFX3"/>
<proteinExistence type="predicted"/>
<evidence type="ECO:0000256" key="1">
    <source>
        <dbReference type="SAM" id="MobiDB-lite"/>
    </source>
</evidence>
<gene>
    <name evidence="2" type="ORF">CLUMA_CG012468</name>
</gene>
<organism evidence="2 3">
    <name type="scientific">Clunio marinus</name>
    <dbReference type="NCBI Taxonomy" id="568069"/>
    <lineage>
        <taxon>Eukaryota</taxon>
        <taxon>Metazoa</taxon>
        <taxon>Ecdysozoa</taxon>
        <taxon>Arthropoda</taxon>
        <taxon>Hexapoda</taxon>
        <taxon>Insecta</taxon>
        <taxon>Pterygota</taxon>
        <taxon>Neoptera</taxon>
        <taxon>Endopterygota</taxon>
        <taxon>Diptera</taxon>
        <taxon>Nematocera</taxon>
        <taxon>Chironomoidea</taxon>
        <taxon>Chironomidae</taxon>
        <taxon>Clunio</taxon>
    </lineage>
</organism>
<name>A0A1J1IFX3_9DIPT</name>
<feature type="compositionally biased region" description="Basic and acidic residues" evidence="1">
    <location>
        <begin position="10"/>
        <end position="22"/>
    </location>
</feature>
<evidence type="ECO:0000313" key="2">
    <source>
        <dbReference type="EMBL" id="CRK98658.1"/>
    </source>
</evidence>
<keyword evidence="3" id="KW-1185">Reference proteome</keyword>
<evidence type="ECO:0000313" key="3">
    <source>
        <dbReference type="Proteomes" id="UP000183832"/>
    </source>
</evidence>
<reference evidence="2 3" key="1">
    <citation type="submission" date="2015-04" db="EMBL/GenBank/DDBJ databases">
        <authorList>
            <person name="Syromyatnikov M.Y."/>
            <person name="Popov V.N."/>
        </authorList>
    </citation>
    <scope>NUCLEOTIDE SEQUENCE [LARGE SCALE GENOMIC DNA]</scope>
</reference>
<feature type="region of interest" description="Disordered" evidence="1">
    <location>
        <begin position="1"/>
        <end position="34"/>
    </location>
</feature>
<accession>A0A1J1IFX3</accession>
<sequence>MARNRKRSTMKRENKRHDESQKAKGKTKGKPVAKKCEKLRRIITDMKFTTKSFNNHIDSSTYQHNFNFTQESQTRKHDVFKTKQSRTDTGKHSLFNRLMTNYNMFLKDPRYLEHQPTDDKLKQIIRDNIVSNANVP</sequence>
<protein>
    <submittedName>
        <fullName evidence="2">CLUMA_CG012468, isoform A</fullName>
    </submittedName>
</protein>
<dbReference type="EMBL" id="CVRI01000048">
    <property type="protein sequence ID" value="CRK98658.1"/>
    <property type="molecule type" value="Genomic_DNA"/>
</dbReference>
<feature type="compositionally biased region" description="Basic residues" evidence="1">
    <location>
        <begin position="23"/>
        <end position="33"/>
    </location>
</feature>